<sequence length="777" mass="89447">MERKSHQDLPETLHKWVLEEMKFRNATLEEPLPTVQNFSEICKGEMAAIWQFVIKNVYSAHKQKQAVPYVRTYKVKYGSGEHFSQEKADLFDKHRALIAKIKSVKVSLGHIEKDFKETQTELSEIDQTYQQSISCVRDEQRKGIILRVHSQHIQQEVDKLDEYSNRLNFIVKNLRETSGKSVTDEKYYHHGIGTDPLRGIESTSTKDVRACCESVCTFLNEMLQGSYGTDMTCLGQHKNKLWSEVESVVDSHSPNQIMHSLLITARESAYNLKDKTSNIDIKKDAEKLRFKYGGTGQLSDLAMQPSLLKSIHQLLEDHQTQQIKNFIETENYQNKIQKLQAHLTHVQQLRDEALAQYYRNQGPATLELAKNVFETELQIATTHTAINCLSTVRESLKEKISLAMREKETLYDKYQKIQGFQKMADGKQNLIRVLVKQNLNARTRLENQQAEESAGCLRGLAVACWTTDHYHPCSNLGVGISEGVCITKPLHWCNAKHHSYLDQSVALYISDIRDFLGKHPKMKIMRQSERTFDGHEDVMRQMSETLKDSVKEEVDAFLLLSLPNLMFTVIDSAYRIAVVDLSINRLLPNKNTTTSHMIQKILKALEFPPYKAPEDLLMKVSELQCEIEDLRVRLKTENLTTEHQKTCEQNEIALVKKLTGKPIILVLLDLSAAFDTVDHNVLFSRLKDMFGLSGLTKELVDHDQRQIEELLPVLQKHLGEISQALTNCLHVKDLIQEWWEQPAQNAVSWIKVDDKSLQQWKDKWTVTVTQLRQLQVK</sequence>
<name>A0AAD9K040_9ANNE</name>
<reference evidence="2" key="1">
    <citation type="journal article" date="2023" name="Mol. Biol. Evol.">
        <title>Third-Generation Sequencing Reveals the Adaptive Role of the Epigenome in Three Deep-Sea Polychaetes.</title>
        <authorList>
            <person name="Perez M."/>
            <person name="Aroh O."/>
            <person name="Sun Y."/>
            <person name="Lan Y."/>
            <person name="Juniper S.K."/>
            <person name="Young C.R."/>
            <person name="Angers B."/>
            <person name="Qian P.Y."/>
        </authorList>
    </citation>
    <scope>NUCLEOTIDE SEQUENCE</scope>
    <source>
        <strain evidence="2">P08H-3</strain>
    </source>
</reference>
<dbReference type="GO" id="GO:0051225">
    <property type="term" value="P:spindle assembly"/>
    <property type="evidence" value="ECO:0007669"/>
    <property type="project" value="InterPro"/>
</dbReference>
<evidence type="ECO:0000313" key="3">
    <source>
        <dbReference type="Proteomes" id="UP001208570"/>
    </source>
</evidence>
<keyword evidence="1" id="KW-0175">Coiled coil</keyword>
<keyword evidence="3" id="KW-1185">Reference proteome</keyword>
<comment type="caution">
    <text evidence="2">The sequence shown here is derived from an EMBL/GenBank/DDBJ whole genome shotgun (WGS) entry which is preliminary data.</text>
</comment>
<gene>
    <name evidence="2" type="ORF">LSH36_99g03009</name>
</gene>
<evidence type="ECO:0000256" key="1">
    <source>
        <dbReference type="SAM" id="Coils"/>
    </source>
</evidence>
<dbReference type="EMBL" id="JAODUP010000099">
    <property type="protein sequence ID" value="KAK2162406.1"/>
    <property type="molecule type" value="Genomic_DNA"/>
</dbReference>
<feature type="coiled-coil region" evidence="1">
    <location>
        <begin position="393"/>
        <end position="451"/>
    </location>
</feature>
<dbReference type="PANTHER" id="PTHR28588">
    <property type="entry name" value="HAUS AUGMIN-LIKE COMPLEX SUBUNIT 5"/>
    <property type="match status" value="1"/>
</dbReference>
<accession>A0AAD9K040</accession>
<dbReference type="Pfam" id="PF14817">
    <property type="entry name" value="HAUS5"/>
    <property type="match status" value="3"/>
</dbReference>
<evidence type="ECO:0008006" key="4">
    <source>
        <dbReference type="Google" id="ProtNLM"/>
    </source>
</evidence>
<proteinExistence type="predicted"/>
<dbReference type="Proteomes" id="UP001208570">
    <property type="component" value="Unassembled WGS sequence"/>
</dbReference>
<dbReference type="GO" id="GO:0005813">
    <property type="term" value="C:centrosome"/>
    <property type="evidence" value="ECO:0007669"/>
    <property type="project" value="TreeGrafter"/>
</dbReference>
<dbReference type="PANTHER" id="PTHR28588:SF1">
    <property type="entry name" value="HAUS AUGMIN-LIKE COMPLEX SUBUNIT 5"/>
    <property type="match status" value="1"/>
</dbReference>
<protein>
    <recommendedName>
        <fullName evidence="4">Reverse transcriptase domain-containing protein</fullName>
    </recommendedName>
</protein>
<dbReference type="InterPro" id="IPR029131">
    <property type="entry name" value="HAUS5"/>
</dbReference>
<evidence type="ECO:0000313" key="2">
    <source>
        <dbReference type="EMBL" id="KAK2162406.1"/>
    </source>
</evidence>
<feature type="coiled-coil region" evidence="1">
    <location>
        <begin position="329"/>
        <end position="356"/>
    </location>
</feature>
<dbReference type="AlphaFoldDB" id="A0AAD9K040"/>
<dbReference type="GO" id="GO:0007098">
    <property type="term" value="P:centrosome cycle"/>
    <property type="evidence" value="ECO:0007669"/>
    <property type="project" value="TreeGrafter"/>
</dbReference>
<dbReference type="GO" id="GO:0070652">
    <property type="term" value="C:HAUS complex"/>
    <property type="evidence" value="ECO:0007669"/>
    <property type="project" value="InterPro"/>
</dbReference>
<organism evidence="2 3">
    <name type="scientific">Paralvinella palmiformis</name>
    <dbReference type="NCBI Taxonomy" id="53620"/>
    <lineage>
        <taxon>Eukaryota</taxon>
        <taxon>Metazoa</taxon>
        <taxon>Spiralia</taxon>
        <taxon>Lophotrochozoa</taxon>
        <taxon>Annelida</taxon>
        <taxon>Polychaeta</taxon>
        <taxon>Sedentaria</taxon>
        <taxon>Canalipalpata</taxon>
        <taxon>Terebellida</taxon>
        <taxon>Terebelliformia</taxon>
        <taxon>Alvinellidae</taxon>
        <taxon>Paralvinella</taxon>
    </lineage>
</organism>